<evidence type="ECO:0000256" key="8">
    <source>
        <dbReference type="RuleBase" id="RU000560"/>
    </source>
</evidence>
<accession>A0A1Y6B7W6</accession>
<evidence type="ECO:0000256" key="3">
    <source>
        <dbReference type="ARBA" id="ARBA00022884"/>
    </source>
</evidence>
<evidence type="ECO:0000256" key="2">
    <source>
        <dbReference type="ARBA" id="ARBA00022730"/>
    </source>
</evidence>
<keyword evidence="10" id="KW-1185">Reference proteome</keyword>
<comment type="similarity">
    <text evidence="1 7 8">Belongs to the bacterial ribosomal protein bL20 family.</text>
</comment>
<keyword evidence="4 7" id="KW-0689">Ribosomal protein</keyword>
<dbReference type="Pfam" id="PF00453">
    <property type="entry name" value="Ribosomal_L20"/>
    <property type="match status" value="1"/>
</dbReference>
<dbReference type="GO" id="GO:0000027">
    <property type="term" value="P:ribosomal large subunit assembly"/>
    <property type="evidence" value="ECO:0007669"/>
    <property type="project" value="UniProtKB-UniRule"/>
</dbReference>
<dbReference type="Proteomes" id="UP000192907">
    <property type="component" value="Unassembled WGS sequence"/>
</dbReference>
<evidence type="ECO:0000256" key="6">
    <source>
        <dbReference type="ARBA" id="ARBA00035172"/>
    </source>
</evidence>
<dbReference type="GO" id="GO:0019843">
    <property type="term" value="F:rRNA binding"/>
    <property type="evidence" value="ECO:0007669"/>
    <property type="project" value="UniProtKB-UniRule"/>
</dbReference>
<evidence type="ECO:0000313" key="9">
    <source>
        <dbReference type="EMBL" id="SME89834.1"/>
    </source>
</evidence>
<comment type="function">
    <text evidence="7 8">Binds directly to 23S ribosomal RNA and is necessary for the in vitro assembly process of the 50S ribosomal subunit. It is not involved in the protein synthesizing functions of that subunit.</text>
</comment>
<dbReference type="PRINTS" id="PR00062">
    <property type="entry name" value="RIBOSOMALL20"/>
</dbReference>
<dbReference type="PROSITE" id="PS00937">
    <property type="entry name" value="RIBOSOMAL_L20"/>
    <property type="match status" value="1"/>
</dbReference>
<dbReference type="HAMAP" id="MF_00382">
    <property type="entry name" value="Ribosomal_bL20"/>
    <property type="match status" value="1"/>
</dbReference>
<dbReference type="GO" id="GO:0006412">
    <property type="term" value="P:translation"/>
    <property type="evidence" value="ECO:0007669"/>
    <property type="project" value="InterPro"/>
</dbReference>
<evidence type="ECO:0000313" key="10">
    <source>
        <dbReference type="Proteomes" id="UP000192907"/>
    </source>
</evidence>
<sequence length="118" mass="13633">MSRAKRGFKARRRRKKILGLAKGYRGSRKNRFRNSVHVVKRALAFSYRDRRVRKREFRRLWIVRINAAARSEGLRYSEFMNGLKKASVTLDRSVLADLAINDPKAFAQLVVTAKAALA</sequence>
<dbReference type="FunFam" id="1.10.1900.20:FF:000001">
    <property type="entry name" value="50S ribosomal protein L20"/>
    <property type="match status" value="1"/>
</dbReference>
<dbReference type="GO" id="GO:0005840">
    <property type="term" value="C:ribosome"/>
    <property type="evidence" value="ECO:0007669"/>
    <property type="project" value="UniProtKB-KW"/>
</dbReference>
<dbReference type="OrthoDB" id="9808966at2"/>
<dbReference type="Gene3D" id="1.10.1900.20">
    <property type="entry name" value="Ribosomal protein L20"/>
    <property type="match status" value="1"/>
</dbReference>
<dbReference type="SUPFAM" id="SSF74731">
    <property type="entry name" value="Ribosomal protein L20"/>
    <property type="match status" value="1"/>
</dbReference>
<dbReference type="Gene3D" id="6.10.160.10">
    <property type="match status" value="1"/>
</dbReference>
<dbReference type="InterPro" id="IPR049946">
    <property type="entry name" value="RIBOSOMAL_L20_CS"/>
</dbReference>
<proteinExistence type="inferred from homology"/>
<keyword evidence="3 7" id="KW-0694">RNA-binding</keyword>
<dbReference type="InterPro" id="IPR035566">
    <property type="entry name" value="Ribosomal_protein_bL20_C"/>
</dbReference>
<dbReference type="STRING" id="1513793.SAMN06296036_101304"/>
<dbReference type="GO" id="GO:1990904">
    <property type="term" value="C:ribonucleoprotein complex"/>
    <property type="evidence" value="ECO:0007669"/>
    <property type="project" value="UniProtKB-KW"/>
</dbReference>
<gene>
    <name evidence="7" type="primary">rplT</name>
    <name evidence="9" type="ORF">SAMN06296036_101304</name>
</gene>
<dbReference type="RefSeq" id="WP_132314576.1">
    <property type="nucleotide sequence ID" value="NZ_FWZT01000001.1"/>
</dbReference>
<dbReference type="NCBIfam" id="TIGR01032">
    <property type="entry name" value="rplT_bact"/>
    <property type="match status" value="1"/>
</dbReference>
<evidence type="ECO:0000256" key="4">
    <source>
        <dbReference type="ARBA" id="ARBA00022980"/>
    </source>
</evidence>
<reference evidence="10" key="1">
    <citation type="submission" date="2017-04" db="EMBL/GenBank/DDBJ databases">
        <authorList>
            <person name="Varghese N."/>
            <person name="Submissions S."/>
        </authorList>
    </citation>
    <scope>NUCLEOTIDE SEQUENCE [LARGE SCALE GENOMIC DNA]</scope>
    <source>
        <strain evidence="10">RKEM611</strain>
    </source>
</reference>
<name>A0A1Y6B7W6_9BACT</name>
<protein>
    <recommendedName>
        <fullName evidence="6 7">Large ribosomal subunit protein bL20</fullName>
    </recommendedName>
</protein>
<organism evidence="9 10">
    <name type="scientific">Pseudobacteriovorax antillogorgiicola</name>
    <dbReference type="NCBI Taxonomy" id="1513793"/>
    <lineage>
        <taxon>Bacteria</taxon>
        <taxon>Pseudomonadati</taxon>
        <taxon>Bdellovibrionota</taxon>
        <taxon>Oligoflexia</taxon>
        <taxon>Oligoflexales</taxon>
        <taxon>Pseudobacteriovoracaceae</taxon>
        <taxon>Pseudobacteriovorax</taxon>
    </lineage>
</organism>
<evidence type="ECO:0000256" key="1">
    <source>
        <dbReference type="ARBA" id="ARBA00007698"/>
    </source>
</evidence>
<dbReference type="CDD" id="cd07026">
    <property type="entry name" value="Ribosomal_L20"/>
    <property type="match status" value="1"/>
</dbReference>
<evidence type="ECO:0000256" key="7">
    <source>
        <dbReference type="HAMAP-Rule" id="MF_00382"/>
    </source>
</evidence>
<dbReference type="AlphaFoldDB" id="A0A1Y6B7W6"/>
<keyword evidence="5 7" id="KW-0687">Ribonucleoprotein</keyword>
<evidence type="ECO:0000256" key="5">
    <source>
        <dbReference type="ARBA" id="ARBA00023274"/>
    </source>
</evidence>
<dbReference type="EMBL" id="FWZT01000001">
    <property type="protein sequence ID" value="SME89834.1"/>
    <property type="molecule type" value="Genomic_DNA"/>
</dbReference>
<dbReference type="GO" id="GO:0003735">
    <property type="term" value="F:structural constituent of ribosome"/>
    <property type="evidence" value="ECO:0007669"/>
    <property type="project" value="InterPro"/>
</dbReference>
<keyword evidence="2 7" id="KW-0699">rRNA-binding</keyword>
<dbReference type="InterPro" id="IPR005813">
    <property type="entry name" value="Ribosomal_bL20"/>
</dbReference>
<dbReference type="PANTHER" id="PTHR10986">
    <property type="entry name" value="39S RIBOSOMAL PROTEIN L20"/>
    <property type="match status" value="1"/>
</dbReference>